<organism evidence="2 3">
    <name type="scientific">Nesidiocoris tenuis</name>
    <dbReference type="NCBI Taxonomy" id="355587"/>
    <lineage>
        <taxon>Eukaryota</taxon>
        <taxon>Metazoa</taxon>
        <taxon>Ecdysozoa</taxon>
        <taxon>Arthropoda</taxon>
        <taxon>Hexapoda</taxon>
        <taxon>Insecta</taxon>
        <taxon>Pterygota</taxon>
        <taxon>Neoptera</taxon>
        <taxon>Paraneoptera</taxon>
        <taxon>Hemiptera</taxon>
        <taxon>Heteroptera</taxon>
        <taxon>Panheteroptera</taxon>
        <taxon>Cimicomorpha</taxon>
        <taxon>Miridae</taxon>
        <taxon>Dicyphina</taxon>
        <taxon>Nesidiocoris</taxon>
    </lineage>
</organism>
<keyword evidence="3" id="KW-1185">Reference proteome</keyword>
<protein>
    <submittedName>
        <fullName evidence="2">Uncharacterized protein</fullName>
    </submittedName>
</protein>
<evidence type="ECO:0000256" key="1">
    <source>
        <dbReference type="SAM" id="Phobius"/>
    </source>
</evidence>
<dbReference type="EMBL" id="CADCXU010029960">
    <property type="protein sequence ID" value="CAB0016094.1"/>
    <property type="molecule type" value="Genomic_DNA"/>
</dbReference>
<feature type="transmembrane region" description="Helical" evidence="1">
    <location>
        <begin position="52"/>
        <end position="73"/>
    </location>
</feature>
<keyword evidence="1" id="KW-0812">Transmembrane</keyword>
<evidence type="ECO:0000313" key="3">
    <source>
        <dbReference type="Proteomes" id="UP000479000"/>
    </source>
</evidence>
<keyword evidence="1" id="KW-1133">Transmembrane helix</keyword>
<dbReference type="AlphaFoldDB" id="A0A6H5HDJ9"/>
<accession>A0A6H5HDJ9</accession>
<keyword evidence="1" id="KW-0472">Membrane</keyword>
<evidence type="ECO:0000313" key="2">
    <source>
        <dbReference type="EMBL" id="CAB0016094.1"/>
    </source>
</evidence>
<reference evidence="2 3" key="1">
    <citation type="submission" date="2020-02" db="EMBL/GenBank/DDBJ databases">
        <authorList>
            <person name="Ferguson B K."/>
        </authorList>
    </citation>
    <scope>NUCLEOTIDE SEQUENCE [LARGE SCALE GENOMIC DNA]</scope>
</reference>
<proteinExistence type="predicted"/>
<gene>
    <name evidence="2" type="ORF">NTEN_LOCUS20401</name>
</gene>
<sequence length="291" mass="33087">MTLVINSLEQQEDGHYELDQRKHGGHVILKAPMELDGHQLSLPDGFSPKFQLLFQISIIIFIFKLFCLSNIVLQRGAVTLALLGPTPNIRPYSPEHSSILGISRILTRNPHTLAVLALDPEHRRILSTNDEVQQSTQIYHRTRPIAGKEAYSRVHNTPPNKIRQPIQLYPQRSYRALLLFWGSCLPKRDISSVSFVLKTMACSQELWRLVIITLMYPPRTRCNNKILMLTSLVKKELCESCYPTLEKIAYPGSAISTCVRDDDVQIVRLVVRAGRICLYGAGDRRIGEMED</sequence>
<name>A0A6H5HDJ9_9HEMI</name>
<dbReference type="Proteomes" id="UP000479000">
    <property type="component" value="Unassembled WGS sequence"/>
</dbReference>